<dbReference type="PANTHER" id="PTHR33702">
    <property type="entry name" value="BNAA09G40010D PROTEIN"/>
    <property type="match status" value="1"/>
</dbReference>
<keyword evidence="2" id="KW-1185">Reference proteome</keyword>
<protein>
    <submittedName>
        <fullName evidence="1">Uncharacterized protein</fullName>
    </submittedName>
</protein>
<evidence type="ECO:0000313" key="2">
    <source>
        <dbReference type="Proteomes" id="UP000250235"/>
    </source>
</evidence>
<name>A0A2Z7C5Y6_9LAMI</name>
<dbReference type="OrthoDB" id="764584at2759"/>
<dbReference type="Proteomes" id="UP000250235">
    <property type="component" value="Unassembled WGS sequence"/>
</dbReference>
<gene>
    <name evidence="1" type="ORF">F511_13341</name>
</gene>
<accession>A0A2Z7C5Y6</accession>
<dbReference type="PANTHER" id="PTHR33702:SF16">
    <property type="match status" value="1"/>
</dbReference>
<organism evidence="1 2">
    <name type="scientific">Dorcoceras hygrometricum</name>
    <dbReference type="NCBI Taxonomy" id="472368"/>
    <lineage>
        <taxon>Eukaryota</taxon>
        <taxon>Viridiplantae</taxon>
        <taxon>Streptophyta</taxon>
        <taxon>Embryophyta</taxon>
        <taxon>Tracheophyta</taxon>
        <taxon>Spermatophyta</taxon>
        <taxon>Magnoliopsida</taxon>
        <taxon>eudicotyledons</taxon>
        <taxon>Gunneridae</taxon>
        <taxon>Pentapetalae</taxon>
        <taxon>asterids</taxon>
        <taxon>lamiids</taxon>
        <taxon>Lamiales</taxon>
        <taxon>Gesneriaceae</taxon>
        <taxon>Didymocarpoideae</taxon>
        <taxon>Trichosporeae</taxon>
        <taxon>Loxocarpinae</taxon>
        <taxon>Dorcoceras</taxon>
    </lineage>
</organism>
<sequence>MEIVSGKPRRRRGYNRLSPTKRSVKIVRLGSKRSWKIRIGPKLRLIRLVSPFKLWLRLKNAYMNMMLRFANSTNTSNSANVFGEKRIPGARKAPATYTNSEFENRLILEIYKSMVSSLELHGVP</sequence>
<proteinExistence type="predicted"/>
<evidence type="ECO:0000313" key="1">
    <source>
        <dbReference type="EMBL" id="KZV42242.1"/>
    </source>
</evidence>
<dbReference type="AlphaFoldDB" id="A0A2Z7C5Y6"/>
<reference evidence="1 2" key="1">
    <citation type="journal article" date="2015" name="Proc. Natl. Acad. Sci. U.S.A.">
        <title>The resurrection genome of Boea hygrometrica: A blueprint for survival of dehydration.</title>
        <authorList>
            <person name="Xiao L."/>
            <person name="Yang G."/>
            <person name="Zhang L."/>
            <person name="Yang X."/>
            <person name="Zhao S."/>
            <person name="Ji Z."/>
            <person name="Zhou Q."/>
            <person name="Hu M."/>
            <person name="Wang Y."/>
            <person name="Chen M."/>
            <person name="Xu Y."/>
            <person name="Jin H."/>
            <person name="Xiao X."/>
            <person name="Hu G."/>
            <person name="Bao F."/>
            <person name="Hu Y."/>
            <person name="Wan P."/>
            <person name="Li L."/>
            <person name="Deng X."/>
            <person name="Kuang T."/>
            <person name="Xiang C."/>
            <person name="Zhu J.K."/>
            <person name="Oliver M.J."/>
            <person name="He Y."/>
        </authorList>
    </citation>
    <scope>NUCLEOTIDE SEQUENCE [LARGE SCALE GENOMIC DNA]</scope>
    <source>
        <strain evidence="2">cv. XS01</strain>
    </source>
</reference>
<dbReference type="EMBL" id="KQ999284">
    <property type="protein sequence ID" value="KZV42242.1"/>
    <property type="molecule type" value="Genomic_DNA"/>
</dbReference>